<accession>F7E606</accession>
<dbReference type="PANTHER" id="PTHR24062">
    <property type="entry name" value="VOMERONASAL TYPE-1 RECEPTOR"/>
    <property type="match status" value="1"/>
</dbReference>
<protein>
    <recommendedName>
        <fullName evidence="11">Vomeronasal type-1 receptor</fullName>
    </recommendedName>
</protein>
<evidence type="ECO:0000259" key="12">
    <source>
        <dbReference type="PROSITE" id="PS50262"/>
    </source>
</evidence>
<keyword evidence="6 11" id="KW-1133">Transmembrane helix</keyword>
<evidence type="ECO:0000256" key="9">
    <source>
        <dbReference type="ARBA" id="ARBA00023170"/>
    </source>
</evidence>
<feature type="transmembrane region" description="Helical" evidence="11">
    <location>
        <begin position="182"/>
        <end position="200"/>
    </location>
</feature>
<name>F7E606_ORNAN</name>
<reference evidence="13" key="1">
    <citation type="submission" date="2025-08" db="UniProtKB">
        <authorList>
            <consortium name="Ensembl"/>
        </authorList>
    </citation>
    <scope>IDENTIFICATION</scope>
    <source>
        <strain evidence="13">Glennie</strain>
    </source>
</reference>
<reference evidence="13" key="2">
    <citation type="submission" date="2025-09" db="UniProtKB">
        <authorList>
            <consortium name="Ensembl"/>
        </authorList>
    </citation>
    <scope>IDENTIFICATION</scope>
    <source>
        <strain evidence="13">Glennie</strain>
    </source>
</reference>
<feature type="transmembrane region" description="Helical" evidence="11">
    <location>
        <begin position="262"/>
        <end position="280"/>
    </location>
</feature>
<dbReference type="AlphaFoldDB" id="F7E606"/>
<comment type="similarity">
    <text evidence="2 11">Belongs to the G-protein coupled receptor 1 family.</text>
</comment>
<evidence type="ECO:0000256" key="11">
    <source>
        <dbReference type="RuleBase" id="RU364061"/>
    </source>
</evidence>
<feature type="transmembrane region" description="Helical" evidence="11">
    <location>
        <begin position="228"/>
        <end position="250"/>
    </location>
</feature>
<evidence type="ECO:0000256" key="7">
    <source>
        <dbReference type="ARBA" id="ARBA00023040"/>
    </source>
</evidence>
<sequence length="332" mass="37449">YRAMDGTELSFRIAILLQISLGVSVNIFLLLFYIRVISATHNPSSSDLILAHLAFANAIILFTSGIPEAMSAWGWRNFLDVIGCKILLYFYRVARGLAICTTCLLSIFQAVTITKLPKCILPFCLLSWISNMLVDVNVLIYMTGPQNGSSIWLILDLKYCSTISASPAATLAVAAVISFRDLFFVGLMSAASGYMVFVLYRHHRQVRHLHRPGRSPREMPEVRAAKRIIALVTFYVLLYGRQAIMLSILVNMREKSPLLVNSHMVLTFSFSVISPFLIIYSDRRMRTLNLTVMQMVSVLCQRKAFCYSNPIHTETVRKLLFYSGKKAPVPEM</sequence>
<organism evidence="13 14">
    <name type="scientific">Ornithorhynchus anatinus</name>
    <name type="common">Duckbill platypus</name>
    <dbReference type="NCBI Taxonomy" id="9258"/>
    <lineage>
        <taxon>Eukaryota</taxon>
        <taxon>Metazoa</taxon>
        <taxon>Chordata</taxon>
        <taxon>Craniata</taxon>
        <taxon>Vertebrata</taxon>
        <taxon>Euteleostomi</taxon>
        <taxon>Mammalia</taxon>
        <taxon>Monotremata</taxon>
        <taxon>Ornithorhynchidae</taxon>
        <taxon>Ornithorhynchus</taxon>
    </lineage>
</organism>
<dbReference type="eggNOG" id="ENOG502RD1P">
    <property type="taxonomic scope" value="Eukaryota"/>
</dbReference>
<dbReference type="InParanoid" id="F7E606"/>
<dbReference type="GO" id="GO:0007606">
    <property type="term" value="P:sensory perception of chemical stimulus"/>
    <property type="evidence" value="ECO:0007669"/>
    <property type="project" value="UniProtKB-ARBA"/>
</dbReference>
<dbReference type="PRINTS" id="PR01534">
    <property type="entry name" value="VOMERONASL1R"/>
</dbReference>
<dbReference type="FunFam" id="1.20.1070.10:FF:000347">
    <property type="entry name" value="Vomeronasal type-1 receptor"/>
    <property type="match status" value="1"/>
</dbReference>
<dbReference type="GO" id="GO:0005550">
    <property type="term" value="F:pheromone binding"/>
    <property type="evidence" value="ECO:0000318"/>
    <property type="project" value="GO_Central"/>
</dbReference>
<evidence type="ECO:0000256" key="2">
    <source>
        <dbReference type="ARBA" id="ARBA00010663"/>
    </source>
</evidence>
<evidence type="ECO:0000256" key="1">
    <source>
        <dbReference type="ARBA" id="ARBA00004651"/>
    </source>
</evidence>
<dbReference type="PROSITE" id="PS50262">
    <property type="entry name" value="G_PROTEIN_RECEP_F1_2"/>
    <property type="match status" value="1"/>
</dbReference>
<dbReference type="HOGENOM" id="CLU_058641_4_0_1"/>
<evidence type="ECO:0000256" key="5">
    <source>
        <dbReference type="ARBA" id="ARBA00022692"/>
    </source>
</evidence>
<dbReference type="InterPro" id="IPR017452">
    <property type="entry name" value="GPCR_Rhodpsn_7TM"/>
</dbReference>
<feature type="transmembrane region" description="Helical" evidence="11">
    <location>
        <begin position="48"/>
        <end position="66"/>
    </location>
</feature>
<dbReference type="Pfam" id="PF03402">
    <property type="entry name" value="V1R"/>
    <property type="match status" value="1"/>
</dbReference>
<keyword evidence="7 11" id="KW-0297">G-protein coupled receptor</keyword>
<keyword evidence="8 11" id="KW-0472">Membrane</keyword>
<feature type="transmembrane region" description="Helical" evidence="11">
    <location>
        <begin position="120"/>
        <end position="142"/>
    </location>
</feature>
<evidence type="ECO:0000256" key="10">
    <source>
        <dbReference type="ARBA" id="ARBA00023224"/>
    </source>
</evidence>
<dbReference type="GO" id="GO:0019236">
    <property type="term" value="P:response to pheromone"/>
    <property type="evidence" value="ECO:0007669"/>
    <property type="project" value="UniProtKB-KW"/>
</dbReference>
<dbReference type="Gene3D" id="1.20.1070.10">
    <property type="entry name" value="Rhodopsin 7-helix transmembrane proteins"/>
    <property type="match status" value="1"/>
</dbReference>
<dbReference type="GO" id="GO:0016503">
    <property type="term" value="F:pheromone receptor activity"/>
    <property type="evidence" value="ECO:0007669"/>
    <property type="project" value="InterPro"/>
</dbReference>
<dbReference type="GeneTree" id="ENSGT01030000234553"/>
<keyword evidence="9 11" id="KW-0675">Receptor</keyword>
<keyword evidence="4 11" id="KW-0589">Pheromone response</keyword>
<dbReference type="Bgee" id="ENSOANG00000011996">
    <property type="expression patterns" value="Expressed in testis"/>
</dbReference>
<evidence type="ECO:0000256" key="4">
    <source>
        <dbReference type="ARBA" id="ARBA00022507"/>
    </source>
</evidence>
<feature type="domain" description="G-protein coupled receptors family 1 profile" evidence="12">
    <location>
        <begin position="25"/>
        <end position="278"/>
    </location>
</feature>
<keyword evidence="14" id="KW-1185">Reference proteome</keyword>
<dbReference type="InterPro" id="IPR004072">
    <property type="entry name" value="Vmron_rcpt_1"/>
</dbReference>
<feature type="transmembrane region" description="Helical" evidence="11">
    <location>
        <begin position="86"/>
        <end position="108"/>
    </location>
</feature>
<evidence type="ECO:0000313" key="13">
    <source>
        <dbReference type="Ensembl" id="ENSOANP00000019001.2"/>
    </source>
</evidence>
<keyword evidence="3 11" id="KW-1003">Cell membrane</keyword>
<dbReference type="GO" id="GO:0005886">
    <property type="term" value="C:plasma membrane"/>
    <property type="evidence" value="ECO:0000318"/>
    <property type="project" value="GO_Central"/>
</dbReference>
<feature type="transmembrane region" description="Helical" evidence="11">
    <location>
        <begin position="13"/>
        <end position="36"/>
    </location>
</feature>
<comment type="subcellular location">
    <subcellularLocation>
        <location evidence="1 11">Cell membrane</location>
        <topology evidence="1 11">Multi-pass membrane protein</topology>
    </subcellularLocation>
</comment>
<dbReference type="SUPFAM" id="SSF81321">
    <property type="entry name" value="Family A G protein-coupled receptor-like"/>
    <property type="match status" value="1"/>
</dbReference>
<evidence type="ECO:0000256" key="3">
    <source>
        <dbReference type="ARBA" id="ARBA00022475"/>
    </source>
</evidence>
<keyword evidence="10 11" id="KW-0807">Transducer</keyword>
<evidence type="ECO:0000256" key="6">
    <source>
        <dbReference type="ARBA" id="ARBA00022989"/>
    </source>
</evidence>
<proteinExistence type="inferred from homology"/>
<evidence type="ECO:0000313" key="14">
    <source>
        <dbReference type="Proteomes" id="UP000002279"/>
    </source>
</evidence>
<dbReference type="Proteomes" id="UP000002279">
    <property type="component" value="Unplaced"/>
</dbReference>
<evidence type="ECO:0000256" key="8">
    <source>
        <dbReference type="ARBA" id="ARBA00023136"/>
    </source>
</evidence>
<dbReference type="Ensembl" id="ENSOANT00000019004.2">
    <property type="protein sequence ID" value="ENSOANP00000019001.2"/>
    <property type="gene ID" value="ENSOANG00000011996.3"/>
</dbReference>
<keyword evidence="5 11" id="KW-0812">Transmembrane</keyword>